<organism evidence="2 3">
    <name type="scientific">Verruconis gallopava</name>
    <dbReference type="NCBI Taxonomy" id="253628"/>
    <lineage>
        <taxon>Eukaryota</taxon>
        <taxon>Fungi</taxon>
        <taxon>Dikarya</taxon>
        <taxon>Ascomycota</taxon>
        <taxon>Pezizomycotina</taxon>
        <taxon>Dothideomycetes</taxon>
        <taxon>Pleosporomycetidae</taxon>
        <taxon>Venturiales</taxon>
        <taxon>Sympoventuriaceae</taxon>
        <taxon>Verruconis</taxon>
    </lineage>
</organism>
<dbReference type="AlphaFoldDB" id="A0A0D2AM84"/>
<accession>A0A0D2AM84</accession>
<dbReference type="InParanoid" id="A0A0D2AM84"/>
<evidence type="ECO:0000313" key="3">
    <source>
        <dbReference type="Proteomes" id="UP000053259"/>
    </source>
</evidence>
<sequence length="301" mass="30622">MAIVLHPRDLFSFRFFIFFIVFSSRAVSRDQYPVRALRPRVLRGYAASRVIPSLACSLVQSPHSFAFKMKSLAIVASTLTLFANAQLSYNAGEKTIKCPKPSGTFCVGPASGLLVTCTNGVGAVSLCGGSATCSQTSPSSGDAACSATSQGSSGGSGPWVMDSGSEDCNCTKPSPPAASSKPVFPVVTPSSRWANVSTPSTTRSSTPVQPVVPSSTPCLTTSVPPVVPSSKSTYKSMGTGSAQHSSSATTLNSSWKPTLSPSSTQPSVTIPAPVQATGGAISGKSIHALALGLAGAVVALA</sequence>
<reference evidence="2 3" key="1">
    <citation type="submission" date="2015-01" db="EMBL/GenBank/DDBJ databases">
        <title>The Genome Sequence of Ochroconis gallopava CBS43764.</title>
        <authorList>
            <consortium name="The Broad Institute Genomics Platform"/>
            <person name="Cuomo C."/>
            <person name="de Hoog S."/>
            <person name="Gorbushina A."/>
            <person name="Stielow B."/>
            <person name="Teixiera M."/>
            <person name="Abouelleil A."/>
            <person name="Chapman S.B."/>
            <person name="Priest M."/>
            <person name="Young S.K."/>
            <person name="Wortman J."/>
            <person name="Nusbaum C."/>
            <person name="Birren B."/>
        </authorList>
    </citation>
    <scope>NUCLEOTIDE SEQUENCE [LARGE SCALE GENOMIC DNA]</scope>
    <source>
        <strain evidence="2 3">CBS 43764</strain>
    </source>
</reference>
<dbReference type="VEuPathDB" id="FungiDB:PV09_01782"/>
<protein>
    <submittedName>
        <fullName evidence="2">Uncharacterized protein</fullName>
    </submittedName>
</protein>
<evidence type="ECO:0000256" key="1">
    <source>
        <dbReference type="SAM" id="MobiDB-lite"/>
    </source>
</evidence>
<dbReference type="EMBL" id="KN847532">
    <property type="protein sequence ID" value="KIW07868.1"/>
    <property type="molecule type" value="Genomic_DNA"/>
</dbReference>
<proteinExistence type="predicted"/>
<dbReference type="OrthoDB" id="5426294at2759"/>
<feature type="compositionally biased region" description="Polar residues" evidence="1">
    <location>
        <begin position="234"/>
        <end position="268"/>
    </location>
</feature>
<gene>
    <name evidence="2" type="ORF">PV09_01782</name>
</gene>
<keyword evidence="3" id="KW-1185">Reference proteome</keyword>
<feature type="compositionally biased region" description="Low complexity" evidence="1">
    <location>
        <begin position="196"/>
        <end position="233"/>
    </location>
</feature>
<dbReference type="GeneID" id="27309755"/>
<dbReference type="HOGENOM" id="CLU_925014_0_0_1"/>
<dbReference type="RefSeq" id="XP_016217737.1">
    <property type="nucleotide sequence ID" value="XM_016354725.1"/>
</dbReference>
<feature type="region of interest" description="Disordered" evidence="1">
    <location>
        <begin position="164"/>
        <end position="271"/>
    </location>
</feature>
<feature type="compositionally biased region" description="Low complexity" evidence="1">
    <location>
        <begin position="177"/>
        <end position="187"/>
    </location>
</feature>
<evidence type="ECO:0000313" key="2">
    <source>
        <dbReference type="EMBL" id="KIW07868.1"/>
    </source>
</evidence>
<dbReference type="Proteomes" id="UP000053259">
    <property type="component" value="Unassembled WGS sequence"/>
</dbReference>
<name>A0A0D2AM84_9PEZI</name>